<dbReference type="InterPro" id="IPR000600">
    <property type="entry name" value="ROK"/>
</dbReference>
<feature type="region of interest" description="Disordered" evidence="2">
    <location>
        <begin position="1"/>
        <end position="26"/>
    </location>
</feature>
<comment type="caution">
    <text evidence="3">The sequence shown here is derived from an EMBL/GenBank/DDBJ whole genome shotgun (WGS) entry which is preliminary data.</text>
</comment>
<dbReference type="OrthoDB" id="8595273at2"/>
<evidence type="ECO:0000313" key="3">
    <source>
        <dbReference type="EMBL" id="PRD69885.1"/>
    </source>
</evidence>
<evidence type="ECO:0000313" key="4">
    <source>
        <dbReference type="Proteomes" id="UP000238326"/>
    </source>
</evidence>
<reference evidence="3 4" key="1">
    <citation type="submission" date="2018-03" db="EMBL/GenBank/DDBJ databases">
        <title>Comparative genomics illustrates the genes involved in a hyperalkaliphilic mechanisms of Serpentinomonas isolated from highly-alkaline calcium-rich serpentinized springs.</title>
        <authorList>
            <person name="Suzuki S."/>
            <person name="Ishii S."/>
            <person name="Walworth N."/>
            <person name="Bird L."/>
            <person name="Kuenen J.G."/>
            <person name="Nealson K.H."/>
        </authorList>
    </citation>
    <scope>NUCLEOTIDE SEQUENCE [LARGE SCALE GENOMIC DNA]</scope>
    <source>
        <strain evidence="3 4">83</strain>
    </source>
</reference>
<comment type="similarity">
    <text evidence="1">Belongs to the ROK (NagC/XylR) family.</text>
</comment>
<protein>
    <submittedName>
        <fullName evidence="3">Serine/threonine protein kinase</fullName>
    </submittedName>
</protein>
<accession>A0A2S9KHP1</accession>
<dbReference type="GO" id="GO:0004674">
    <property type="term" value="F:protein serine/threonine kinase activity"/>
    <property type="evidence" value="ECO:0007669"/>
    <property type="project" value="UniProtKB-KW"/>
</dbReference>
<dbReference type="InterPro" id="IPR036388">
    <property type="entry name" value="WH-like_DNA-bd_sf"/>
</dbReference>
<dbReference type="SUPFAM" id="SSF46785">
    <property type="entry name" value="Winged helix' DNA-binding domain"/>
    <property type="match status" value="1"/>
</dbReference>
<dbReference type="Pfam" id="PF00480">
    <property type="entry name" value="ROK"/>
    <property type="match status" value="1"/>
</dbReference>
<dbReference type="Proteomes" id="UP000238326">
    <property type="component" value="Unassembled WGS sequence"/>
</dbReference>
<dbReference type="Gene3D" id="1.10.10.10">
    <property type="entry name" value="Winged helix-like DNA-binding domain superfamily/Winged helix DNA-binding domain"/>
    <property type="match status" value="1"/>
</dbReference>
<gene>
    <name evidence="3" type="ORF">C6P61_03600</name>
</gene>
<dbReference type="PANTHER" id="PTHR18964:SF149">
    <property type="entry name" value="BIFUNCTIONAL UDP-N-ACETYLGLUCOSAMINE 2-EPIMERASE_N-ACETYLMANNOSAMINE KINASE"/>
    <property type="match status" value="1"/>
</dbReference>
<dbReference type="InterPro" id="IPR043129">
    <property type="entry name" value="ATPase_NBD"/>
</dbReference>
<dbReference type="PANTHER" id="PTHR18964">
    <property type="entry name" value="ROK (REPRESSOR, ORF, KINASE) FAMILY"/>
    <property type="match status" value="1"/>
</dbReference>
<keyword evidence="4" id="KW-1185">Reference proteome</keyword>
<organism evidence="3 4">
    <name type="scientific">Malikia spinosa</name>
    <dbReference type="NCBI Taxonomy" id="86180"/>
    <lineage>
        <taxon>Bacteria</taxon>
        <taxon>Pseudomonadati</taxon>
        <taxon>Pseudomonadota</taxon>
        <taxon>Betaproteobacteria</taxon>
        <taxon>Burkholderiales</taxon>
        <taxon>Comamonadaceae</taxon>
        <taxon>Malikia</taxon>
    </lineage>
</organism>
<dbReference type="RefSeq" id="WP_105728586.1">
    <property type="nucleotide sequence ID" value="NZ_PVLR01000009.1"/>
</dbReference>
<proteinExistence type="inferred from homology"/>
<evidence type="ECO:0000256" key="1">
    <source>
        <dbReference type="ARBA" id="ARBA00006479"/>
    </source>
</evidence>
<evidence type="ECO:0000256" key="2">
    <source>
        <dbReference type="SAM" id="MobiDB-lite"/>
    </source>
</evidence>
<dbReference type="AlphaFoldDB" id="A0A2S9KHP1"/>
<dbReference type="Pfam" id="PF13412">
    <property type="entry name" value="HTH_24"/>
    <property type="match status" value="1"/>
</dbReference>
<keyword evidence="3" id="KW-0418">Kinase</keyword>
<name>A0A2S9KHP1_9BURK</name>
<keyword evidence="3" id="KW-0723">Serine/threonine-protein kinase</keyword>
<sequence length="414" mass="44821">MPRVKSPAASYSAPTAEVTRAMRGSNQRGMRQFNERIVLQAIRLHGAIPKADLARLTQLSTQTVSVIVERLLDDGLLLKQERLRGRIGQPSVPLSLNPEGAFSVGVQVGRRSMEVLVLDFAGQIRYQHVFHYEFPDPDEVLRHIASALTLLRQQMGERWARVVGLGLSAPLFMHQWADLLGPEAAPAMAKWEGVDLPERVRALTELPVVFAKDTIAACTAELLQGHGQQLRSFLYVFIGTFVGGGLVLSGHLLPGERGNAGAIGSLPLGMAQPGSPAQLLEKSSGWQLEQALIQAGLDPQLIHDDAIADPAYDALTQPWLNTAADALAMTITAATALLDLDAVVLDGSLSRRLLEALLAQTRQVLEAYPLVGIVRPGRLEMGQVGAHARALGGALLPLHTQFFPDKDIFLKQDL</sequence>
<dbReference type="EMBL" id="PVLR01000009">
    <property type="protein sequence ID" value="PRD69885.1"/>
    <property type="molecule type" value="Genomic_DNA"/>
</dbReference>
<dbReference type="CDD" id="cd23763">
    <property type="entry name" value="ASKHA_ATPase_ROK"/>
    <property type="match status" value="1"/>
</dbReference>
<dbReference type="SUPFAM" id="SSF53067">
    <property type="entry name" value="Actin-like ATPase domain"/>
    <property type="match status" value="1"/>
</dbReference>
<keyword evidence="3" id="KW-0808">Transferase</keyword>
<dbReference type="Gene3D" id="3.30.420.40">
    <property type="match status" value="2"/>
</dbReference>
<dbReference type="InterPro" id="IPR036390">
    <property type="entry name" value="WH_DNA-bd_sf"/>
</dbReference>